<dbReference type="PANTHER" id="PTHR12526:SF630">
    <property type="entry name" value="GLYCOSYLTRANSFERASE"/>
    <property type="match status" value="1"/>
</dbReference>
<dbReference type="Pfam" id="PF13477">
    <property type="entry name" value="Glyco_trans_4_2"/>
    <property type="match status" value="1"/>
</dbReference>
<dbReference type="Pfam" id="PF00534">
    <property type="entry name" value="Glycos_transf_1"/>
    <property type="match status" value="1"/>
</dbReference>
<name>A0AAP7BWW8_CLOPF</name>
<organism evidence="4 5">
    <name type="scientific">Clostridium perfringens</name>
    <dbReference type="NCBI Taxonomy" id="1502"/>
    <lineage>
        <taxon>Bacteria</taxon>
        <taxon>Bacillati</taxon>
        <taxon>Bacillota</taxon>
        <taxon>Clostridia</taxon>
        <taxon>Eubacteriales</taxon>
        <taxon>Clostridiaceae</taxon>
        <taxon>Clostridium</taxon>
    </lineage>
</organism>
<sequence length="366" mass="42336">MKILYITALNETINAFLVPHISRLINLGHEVHCACNINRNINSELKKYNVIYYNIMFGRNPLKINYINVIKEIKEIYRKNEYDIVHVHTPIAAFITRLALKKHKTKIIYTAHGFHFYKGAPILNWLIYYSLERLASKWTDVLITINNEDYEIAKKFNLRKNGKVKLIHGVGINPEDYTLESFDSDSYREKLGINKNDFVMLILADINKNKNHLNVIKAIDSMKEKYPNIKVLCAGEGPLKNILIKKVEFLKLENNIKFLGFRYDVKELLHSCDCVGLFSKREGLPKSLMEALCVGKPIITSNIRGCRDFVIHSGIGELVDSKKPLNIVNGLEIIINKKYICEEIKESIEIYKFDNVLKDIINIHNI</sequence>
<reference evidence="4 5" key="1">
    <citation type="submission" date="2020-02" db="EMBL/GenBank/DDBJ databases">
        <title>Genomic Insights into the Phylogeny and Genetic Plasticity of the Human and Animal Enteric Pathogen Clostridium perfringens.</title>
        <authorList>
            <person name="Feng Y."/>
            <person name="Hu Y."/>
        </authorList>
    </citation>
    <scope>NUCLEOTIDE SEQUENCE [LARGE SCALE GENOMIC DNA]</scope>
    <source>
        <strain evidence="4 5">CP-40</strain>
    </source>
</reference>
<reference evidence="3" key="2">
    <citation type="submission" date="2020-12" db="EMBL/GenBank/DDBJ databases">
        <title>Comparative genomics of Clostridium perfringens reveals patterns of host-associated phylogenetic clades and virulence factors.</title>
        <authorList>
            <person name="Smith A.H."/>
            <person name="Geier R."/>
        </authorList>
    </citation>
    <scope>NUCLEOTIDE SEQUENCE</scope>
    <source>
        <strain evidence="3">CHD30677R</strain>
    </source>
</reference>
<dbReference type="EMBL" id="JAENQP010000004">
    <property type="protein sequence ID" value="MBO3358957.1"/>
    <property type="molecule type" value="Genomic_DNA"/>
</dbReference>
<dbReference type="RefSeq" id="WP_003455455.1">
    <property type="nucleotide sequence ID" value="NZ_CATNWT010000001.1"/>
</dbReference>
<feature type="domain" description="Glycosyltransferase subfamily 4-like N-terminal" evidence="2">
    <location>
        <begin position="2"/>
        <end position="145"/>
    </location>
</feature>
<accession>A0AAP7BWW8</accession>
<dbReference type="InterPro" id="IPR001296">
    <property type="entry name" value="Glyco_trans_1"/>
</dbReference>
<evidence type="ECO:0000259" key="2">
    <source>
        <dbReference type="Pfam" id="PF13477"/>
    </source>
</evidence>
<evidence type="ECO:0000313" key="5">
    <source>
        <dbReference type="Proteomes" id="UP000481454"/>
    </source>
</evidence>
<dbReference type="InterPro" id="IPR028098">
    <property type="entry name" value="Glyco_trans_4-like_N"/>
</dbReference>
<feature type="domain" description="Glycosyl transferase family 1" evidence="1">
    <location>
        <begin position="184"/>
        <end position="346"/>
    </location>
</feature>
<dbReference type="AlphaFoldDB" id="A0AAP7BWW8"/>
<dbReference type="PANTHER" id="PTHR12526">
    <property type="entry name" value="GLYCOSYLTRANSFERASE"/>
    <property type="match status" value="1"/>
</dbReference>
<proteinExistence type="predicted"/>
<dbReference type="SUPFAM" id="SSF53756">
    <property type="entry name" value="UDP-Glycosyltransferase/glycogen phosphorylase"/>
    <property type="match status" value="1"/>
</dbReference>
<evidence type="ECO:0000313" key="4">
    <source>
        <dbReference type="EMBL" id="NGU31655.1"/>
    </source>
</evidence>
<protein>
    <submittedName>
        <fullName evidence="4">Glycosyltransferase family 4 protein</fullName>
    </submittedName>
</protein>
<dbReference type="Proteomes" id="UP000481454">
    <property type="component" value="Unassembled WGS sequence"/>
</dbReference>
<comment type="caution">
    <text evidence="4">The sequence shown here is derived from an EMBL/GenBank/DDBJ whole genome shotgun (WGS) entry which is preliminary data.</text>
</comment>
<dbReference type="Gene3D" id="3.40.50.2000">
    <property type="entry name" value="Glycogen Phosphorylase B"/>
    <property type="match status" value="2"/>
</dbReference>
<gene>
    <name evidence="4" type="ORF">G6Z34_16480</name>
    <name evidence="3" type="ORF">JJB47_09195</name>
</gene>
<dbReference type="GO" id="GO:0016757">
    <property type="term" value="F:glycosyltransferase activity"/>
    <property type="evidence" value="ECO:0007669"/>
    <property type="project" value="InterPro"/>
</dbReference>
<evidence type="ECO:0000313" key="3">
    <source>
        <dbReference type="EMBL" id="MBO3358957.1"/>
    </source>
</evidence>
<dbReference type="EMBL" id="JAALLZ010000015">
    <property type="protein sequence ID" value="NGU31655.1"/>
    <property type="molecule type" value="Genomic_DNA"/>
</dbReference>
<evidence type="ECO:0000259" key="1">
    <source>
        <dbReference type="Pfam" id="PF00534"/>
    </source>
</evidence>
<dbReference type="Proteomes" id="UP000668068">
    <property type="component" value="Unassembled WGS sequence"/>
</dbReference>
<dbReference type="CDD" id="cd03808">
    <property type="entry name" value="GT4_CapM-like"/>
    <property type="match status" value="1"/>
</dbReference>